<dbReference type="AlphaFoldDB" id="A0A644TY57"/>
<gene>
    <name evidence="1" type="ORF">SDC9_17674</name>
</gene>
<comment type="caution">
    <text evidence="1">The sequence shown here is derived from an EMBL/GenBank/DDBJ whole genome shotgun (WGS) entry which is preliminary data.</text>
</comment>
<sequence>MAFILYIFAMNYNHKGVAMQPFNYGFFTRSVDKSGPVPPCGVLMHPLPLWCSSTGKAGPPFLSTNQYFLKMNYTENNCATCAHEPLTAESIISDILVWDKPKHFREDLRKMIDAFYLHGDCVNEDEKDSVVFTYMLLSNALDEMEQLKSQKEGGCNG</sequence>
<name>A0A644TY57_9ZZZZ</name>
<dbReference type="EMBL" id="VSSQ01000062">
    <property type="protein sequence ID" value="MPL71895.1"/>
    <property type="molecule type" value="Genomic_DNA"/>
</dbReference>
<reference evidence="1" key="1">
    <citation type="submission" date="2019-08" db="EMBL/GenBank/DDBJ databases">
        <authorList>
            <person name="Kucharzyk K."/>
            <person name="Murdoch R.W."/>
            <person name="Higgins S."/>
            <person name="Loffler F."/>
        </authorList>
    </citation>
    <scope>NUCLEOTIDE SEQUENCE</scope>
</reference>
<proteinExistence type="predicted"/>
<accession>A0A644TY57</accession>
<protein>
    <submittedName>
        <fullName evidence="1">Uncharacterized protein</fullName>
    </submittedName>
</protein>
<evidence type="ECO:0000313" key="1">
    <source>
        <dbReference type="EMBL" id="MPL71895.1"/>
    </source>
</evidence>
<organism evidence="1">
    <name type="scientific">bioreactor metagenome</name>
    <dbReference type="NCBI Taxonomy" id="1076179"/>
    <lineage>
        <taxon>unclassified sequences</taxon>
        <taxon>metagenomes</taxon>
        <taxon>ecological metagenomes</taxon>
    </lineage>
</organism>